<dbReference type="EMBL" id="JAGPYM010000003">
    <property type="protein sequence ID" value="KAH6897283.1"/>
    <property type="molecule type" value="Genomic_DNA"/>
</dbReference>
<proteinExistence type="inferred from homology"/>
<dbReference type="InterPro" id="IPR021150">
    <property type="entry name" value="Ubiq_cyt_c_chap"/>
</dbReference>
<dbReference type="GO" id="GO:0005739">
    <property type="term" value="C:mitochondrion"/>
    <property type="evidence" value="ECO:0007669"/>
    <property type="project" value="TreeGrafter"/>
</dbReference>
<reference evidence="4 5" key="1">
    <citation type="journal article" date="2021" name="Nat. Commun.">
        <title>Genetic determinants of endophytism in the Arabidopsis root mycobiome.</title>
        <authorList>
            <person name="Mesny F."/>
            <person name="Miyauchi S."/>
            <person name="Thiergart T."/>
            <person name="Pickel B."/>
            <person name="Atanasova L."/>
            <person name="Karlsson M."/>
            <person name="Huettel B."/>
            <person name="Barry K.W."/>
            <person name="Haridas S."/>
            <person name="Chen C."/>
            <person name="Bauer D."/>
            <person name="Andreopoulos W."/>
            <person name="Pangilinan J."/>
            <person name="LaButti K."/>
            <person name="Riley R."/>
            <person name="Lipzen A."/>
            <person name="Clum A."/>
            <person name="Drula E."/>
            <person name="Henrissat B."/>
            <person name="Kohler A."/>
            <person name="Grigoriev I.V."/>
            <person name="Martin F.M."/>
            <person name="Hacquard S."/>
        </authorList>
    </citation>
    <scope>NUCLEOTIDE SEQUENCE [LARGE SCALE GENOMIC DNA]</scope>
    <source>
        <strain evidence="4 5">MPI-CAGE-CH-0241</strain>
    </source>
</reference>
<evidence type="ECO:0000259" key="3">
    <source>
        <dbReference type="Pfam" id="PF03981"/>
    </source>
</evidence>
<dbReference type="InterPro" id="IPR007129">
    <property type="entry name" value="Ubiqinol_cyt_c_chaperone_CPB3"/>
</dbReference>
<evidence type="ECO:0000256" key="2">
    <source>
        <dbReference type="SAM" id="MobiDB-lite"/>
    </source>
</evidence>
<dbReference type="PANTHER" id="PTHR12184:SF1">
    <property type="entry name" value="UBIQUINOL-CYTOCHROME-C REDUCTASE COMPLEX ASSEMBLY FACTOR 1"/>
    <property type="match status" value="1"/>
</dbReference>
<gene>
    <name evidence="4" type="ORF">B0T10DRAFT_434058</name>
</gene>
<dbReference type="OrthoDB" id="10253878at2759"/>
<comment type="similarity">
    <text evidence="1">Belongs to the CBP3 family.</text>
</comment>
<sequence length="315" mass="35140">MSLACETCRTQTRSIVRAAIRAGASSRAAVPNNFLRPARAPTPSIPVRHFSNTSSRSLLKGLGSAVAEPYRVLGSTEQLFKAASRAADYHITEKQRKDEKVPLAEDGEEVGQSLNPEGAWHGKFQLPPTFSTWSHVTMLHLYLINARIRCFDRDSFHNWQHQLTDHFFFECEKKMHIDHHITSSALRQRYLKDIFVQWRGLLLAYDEGFIKGDATLASAIWRNLFKGSPDVDPRTLVSIVGWIRSSLMQLESVNDNMLAAQALKILAKPADAFWDTKTAGQQDSAPAAKVTRRPAQAKVVPEDVPPVGTPKVSVN</sequence>
<keyword evidence="5" id="KW-1185">Reference proteome</keyword>
<feature type="domain" description="Ubiquinol-cytochrome c chaperone" evidence="3">
    <location>
        <begin position="123"/>
        <end position="261"/>
    </location>
</feature>
<evidence type="ECO:0000313" key="4">
    <source>
        <dbReference type="EMBL" id="KAH6897283.1"/>
    </source>
</evidence>
<dbReference type="Pfam" id="PF03981">
    <property type="entry name" value="Ubiq_cyt_C_chap"/>
    <property type="match status" value="1"/>
</dbReference>
<evidence type="ECO:0000256" key="1">
    <source>
        <dbReference type="ARBA" id="ARBA00006407"/>
    </source>
</evidence>
<protein>
    <submittedName>
        <fullName evidence="4">Ubiquinol-cytochrome C chaperone-domain-containing protein</fullName>
    </submittedName>
</protein>
<feature type="region of interest" description="Disordered" evidence="2">
    <location>
        <begin position="277"/>
        <end position="315"/>
    </location>
</feature>
<evidence type="ECO:0000313" key="5">
    <source>
        <dbReference type="Proteomes" id="UP000777438"/>
    </source>
</evidence>
<organism evidence="4 5">
    <name type="scientific">Thelonectria olida</name>
    <dbReference type="NCBI Taxonomy" id="1576542"/>
    <lineage>
        <taxon>Eukaryota</taxon>
        <taxon>Fungi</taxon>
        <taxon>Dikarya</taxon>
        <taxon>Ascomycota</taxon>
        <taxon>Pezizomycotina</taxon>
        <taxon>Sordariomycetes</taxon>
        <taxon>Hypocreomycetidae</taxon>
        <taxon>Hypocreales</taxon>
        <taxon>Nectriaceae</taxon>
        <taxon>Thelonectria</taxon>
    </lineage>
</organism>
<name>A0A9P8WGY0_9HYPO</name>
<dbReference type="Proteomes" id="UP000777438">
    <property type="component" value="Unassembled WGS sequence"/>
</dbReference>
<dbReference type="AlphaFoldDB" id="A0A9P8WGY0"/>
<dbReference type="GO" id="GO:0034551">
    <property type="term" value="P:mitochondrial respiratory chain complex III assembly"/>
    <property type="evidence" value="ECO:0007669"/>
    <property type="project" value="TreeGrafter"/>
</dbReference>
<comment type="caution">
    <text evidence="4">The sequence shown here is derived from an EMBL/GenBank/DDBJ whole genome shotgun (WGS) entry which is preliminary data.</text>
</comment>
<dbReference type="PANTHER" id="PTHR12184">
    <property type="entry name" value="UBIQUINOL-CYTOCHROME C REDUCTASE COMPLEX ASSEMBLY FACTOR 1 FAMILY MEMBER"/>
    <property type="match status" value="1"/>
</dbReference>
<accession>A0A9P8WGY0</accession>